<dbReference type="Proteomes" id="UP000754644">
    <property type="component" value="Unassembled WGS sequence"/>
</dbReference>
<evidence type="ECO:0000313" key="2">
    <source>
        <dbReference type="EMBL" id="NQV66242.1"/>
    </source>
</evidence>
<gene>
    <name evidence="2" type="ORF">HQ497_12850</name>
</gene>
<sequence>MSLRLGQFAVRDKQAFTAPPRGGHDSAADRRWAAEKDWKGEGGRLEKQV</sequence>
<reference evidence="2" key="1">
    <citation type="submission" date="2020-05" db="EMBL/GenBank/DDBJ databases">
        <title>Sulfur intermediates as new biogeochemical hubs in an aquatic model microbial ecosystem.</title>
        <authorList>
            <person name="Vigneron A."/>
        </authorList>
    </citation>
    <scope>NUCLEOTIDE SEQUENCE</scope>
    <source>
        <strain evidence="2">Bin.250</strain>
    </source>
</reference>
<evidence type="ECO:0000256" key="1">
    <source>
        <dbReference type="SAM" id="MobiDB-lite"/>
    </source>
</evidence>
<feature type="region of interest" description="Disordered" evidence="1">
    <location>
        <begin position="10"/>
        <end position="31"/>
    </location>
</feature>
<accession>A0A973AA78</accession>
<dbReference type="EMBL" id="JABMOJ010000487">
    <property type="protein sequence ID" value="NQV66242.1"/>
    <property type="molecule type" value="Genomic_DNA"/>
</dbReference>
<protein>
    <submittedName>
        <fullName evidence="2">Uncharacterized protein</fullName>
    </submittedName>
</protein>
<evidence type="ECO:0000313" key="3">
    <source>
        <dbReference type="Proteomes" id="UP000754644"/>
    </source>
</evidence>
<proteinExistence type="predicted"/>
<organism evidence="2 3">
    <name type="scientific">SAR86 cluster bacterium</name>
    <dbReference type="NCBI Taxonomy" id="2030880"/>
    <lineage>
        <taxon>Bacteria</taxon>
        <taxon>Pseudomonadati</taxon>
        <taxon>Pseudomonadota</taxon>
        <taxon>Gammaproteobacteria</taxon>
        <taxon>SAR86 cluster</taxon>
    </lineage>
</organism>
<dbReference type="AlphaFoldDB" id="A0A973AA78"/>
<comment type="caution">
    <text evidence="2">The sequence shown here is derived from an EMBL/GenBank/DDBJ whole genome shotgun (WGS) entry which is preliminary data.</text>
</comment>
<feature type="compositionally biased region" description="Basic and acidic residues" evidence="1">
    <location>
        <begin position="22"/>
        <end position="31"/>
    </location>
</feature>
<name>A0A973AA78_9GAMM</name>